<gene>
    <name evidence="3" type="ORF">FUA23_16165</name>
</gene>
<feature type="transmembrane region" description="Helical" evidence="1">
    <location>
        <begin position="57"/>
        <end position="73"/>
    </location>
</feature>
<reference evidence="3 4" key="1">
    <citation type="submission" date="2019-08" db="EMBL/GenBank/DDBJ databases">
        <title>Lewinella sp. strain SSH13 Genome sequencing and assembly.</title>
        <authorList>
            <person name="Kim I."/>
        </authorList>
    </citation>
    <scope>NUCLEOTIDE SEQUENCE [LARGE SCALE GENOMIC DNA]</scope>
    <source>
        <strain evidence="3 4">SSH13</strain>
    </source>
</reference>
<comment type="caution">
    <text evidence="3">The sequence shown here is derived from an EMBL/GenBank/DDBJ whole genome shotgun (WGS) entry which is preliminary data.</text>
</comment>
<evidence type="ECO:0000313" key="3">
    <source>
        <dbReference type="EMBL" id="TXF88175.1"/>
    </source>
</evidence>
<evidence type="ECO:0000256" key="1">
    <source>
        <dbReference type="SAM" id="Phobius"/>
    </source>
</evidence>
<keyword evidence="4" id="KW-1185">Reference proteome</keyword>
<name>A0A5C7FP38_9BACT</name>
<dbReference type="RefSeq" id="WP_147931801.1">
    <property type="nucleotide sequence ID" value="NZ_VOXD01000026.1"/>
</dbReference>
<feature type="transmembrane region" description="Helical" evidence="1">
    <location>
        <begin position="6"/>
        <end position="23"/>
    </location>
</feature>
<keyword evidence="1" id="KW-0812">Transmembrane</keyword>
<accession>A0A5C7FP38</accession>
<dbReference type="NCBIfam" id="NF047864">
    <property type="entry name" value="CBU_0592_membra"/>
    <property type="match status" value="1"/>
</dbReference>
<dbReference type="Proteomes" id="UP000321907">
    <property type="component" value="Unassembled WGS sequence"/>
</dbReference>
<feature type="domain" description="CBU-0592-like" evidence="2">
    <location>
        <begin position="5"/>
        <end position="79"/>
    </location>
</feature>
<protein>
    <recommendedName>
        <fullName evidence="2">CBU-0592-like domain-containing protein</fullName>
    </recommendedName>
</protein>
<dbReference type="AlphaFoldDB" id="A0A5C7FP38"/>
<dbReference type="InterPro" id="IPR058058">
    <property type="entry name" value="CBU_0592-like"/>
</dbReference>
<feature type="transmembrane region" description="Helical" evidence="1">
    <location>
        <begin position="32"/>
        <end position="51"/>
    </location>
</feature>
<keyword evidence="1" id="KW-0472">Membrane</keyword>
<proteinExistence type="predicted"/>
<keyword evidence="1" id="KW-1133">Transmembrane helix</keyword>
<evidence type="ECO:0000313" key="4">
    <source>
        <dbReference type="Proteomes" id="UP000321907"/>
    </source>
</evidence>
<evidence type="ECO:0000259" key="2">
    <source>
        <dbReference type="Pfam" id="PF26604"/>
    </source>
</evidence>
<sequence>MTPTDYLGFAGVSLILLAYFFNLRKWLDTDDLTYVLLNFTGAFLACLASVLMEYLPFVLLEGVWFLVSAAALWRRWTNRNKRIA</sequence>
<dbReference type="OrthoDB" id="798534at2"/>
<organism evidence="3 4">
    <name type="scientific">Neolewinella aurantiaca</name>
    <dbReference type="NCBI Taxonomy" id="2602767"/>
    <lineage>
        <taxon>Bacteria</taxon>
        <taxon>Pseudomonadati</taxon>
        <taxon>Bacteroidota</taxon>
        <taxon>Saprospiria</taxon>
        <taxon>Saprospirales</taxon>
        <taxon>Lewinellaceae</taxon>
        <taxon>Neolewinella</taxon>
    </lineage>
</organism>
<dbReference type="EMBL" id="VOXD01000026">
    <property type="protein sequence ID" value="TXF88175.1"/>
    <property type="molecule type" value="Genomic_DNA"/>
</dbReference>
<dbReference type="Pfam" id="PF26604">
    <property type="entry name" value="CBU_0592"/>
    <property type="match status" value="1"/>
</dbReference>